<evidence type="ECO:0000313" key="1">
    <source>
        <dbReference type="EMBL" id="KAK6347460.1"/>
    </source>
</evidence>
<accession>A0AAN8N7E4</accession>
<reference evidence="1 2" key="1">
    <citation type="submission" date="2019-10" db="EMBL/GenBank/DDBJ databases">
        <authorList>
            <person name="Palmer J.M."/>
        </authorList>
    </citation>
    <scope>NUCLEOTIDE SEQUENCE [LARGE SCALE GENOMIC DNA]</scope>
    <source>
        <strain evidence="1 2">TWF718</strain>
    </source>
</reference>
<sequence>MDLSVRVQRGIQFDEVGSRSQTPAGHKCPNCWRKHADMPAARQVAGHLPNGTVEVSLYDLMAEQTRPIRTVDQSKFKLSQLT</sequence>
<proteinExistence type="predicted"/>
<comment type="caution">
    <text evidence="1">The sequence shown here is derived from an EMBL/GenBank/DDBJ whole genome shotgun (WGS) entry which is preliminary data.</text>
</comment>
<gene>
    <name evidence="1" type="ORF">TWF718_005302</name>
</gene>
<dbReference type="EMBL" id="JAVHNR010000003">
    <property type="protein sequence ID" value="KAK6347460.1"/>
    <property type="molecule type" value="Genomic_DNA"/>
</dbReference>
<keyword evidence="2" id="KW-1185">Reference proteome</keyword>
<name>A0AAN8N7E4_9PEZI</name>
<evidence type="ECO:0000313" key="2">
    <source>
        <dbReference type="Proteomes" id="UP001313282"/>
    </source>
</evidence>
<dbReference type="Proteomes" id="UP001313282">
    <property type="component" value="Unassembled WGS sequence"/>
</dbReference>
<organism evidence="1 2">
    <name type="scientific">Orbilia javanica</name>
    <dbReference type="NCBI Taxonomy" id="47235"/>
    <lineage>
        <taxon>Eukaryota</taxon>
        <taxon>Fungi</taxon>
        <taxon>Dikarya</taxon>
        <taxon>Ascomycota</taxon>
        <taxon>Pezizomycotina</taxon>
        <taxon>Orbiliomycetes</taxon>
        <taxon>Orbiliales</taxon>
        <taxon>Orbiliaceae</taxon>
        <taxon>Orbilia</taxon>
    </lineage>
</organism>
<dbReference type="AlphaFoldDB" id="A0AAN8N7E4"/>
<protein>
    <submittedName>
        <fullName evidence="1">Uncharacterized protein</fullName>
    </submittedName>
</protein>